<comment type="caution">
    <text evidence="1">The sequence shown here is derived from an EMBL/GenBank/DDBJ whole genome shotgun (WGS) entry which is preliminary data.</text>
</comment>
<evidence type="ECO:0000313" key="2">
    <source>
        <dbReference type="Proteomes" id="UP000034643"/>
    </source>
</evidence>
<name>A0A0G1NXD3_9BACT</name>
<dbReference type="AlphaFoldDB" id="A0A0G1NXD3"/>
<dbReference type="Proteomes" id="UP000034643">
    <property type="component" value="Unassembled WGS sequence"/>
</dbReference>
<protein>
    <submittedName>
        <fullName evidence="1">Uncharacterized protein</fullName>
    </submittedName>
</protein>
<dbReference type="EMBL" id="LCLV01000005">
    <property type="protein sequence ID" value="KKU25007.1"/>
    <property type="molecule type" value="Genomic_DNA"/>
</dbReference>
<gene>
    <name evidence="1" type="ORF">UX34_C0005G0011</name>
</gene>
<reference evidence="1 2" key="1">
    <citation type="journal article" date="2015" name="Nature">
        <title>rRNA introns, odd ribosomes, and small enigmatic genomes across a large radiation of phyla.</title>
        <authorList>
            <person name="Brown C.T."/>
            <person name="Hug L.A."/>
            <person name="Thomas B.C."/>
            <person name="Sharon I."/>
            <person name="Castelle C.J."/>
            <person name="Singh A."/>
            <person name="Wilkins M.J."/>
            <person name="Williams K.H."/>
            <person name="Banfield J.F."/>
        </authorList>
    </citation>
    <scope>NUCLEOTIDE SEQUENCE [LARGE SCALE GENOMIC DNA]</scope>
</reference>
<organism evidence="1 2">
    <name type="scientific">Candidatus Woesebacteria bacterium GW2011_GWF1_46_13</name>
    <dbReference type="NCBI Taxonomy" id="1618602"/>
    <lineage>
        <taxon>Bacteria</taxon>
        <taxon>Candidatus Woeseibacteriota</taxon>
    </lineage>
</organism>
<accession>A0A0G1NXD3</accession>
<evidence type="ECO:0000313" key="1">
    <source>
        <dbReference type="EMBL" id="KKU25007.1"/>
    </source>
</evidence>
<proteinExistence type="predicted"/>
<sequence length="86" mass="10108">MIEKLSLPISVGITFDHTKRKVIPKWILWEERLYAVERIGLHHTYKEGRTLFHVFSVAAKALFFRLVLNTETLSWRLEEISDGLPD</sequence>